<dbReference type="Gene3D" id="1.25.40.10">
    <property type="entry name" value="Tetratricopeptide repeat domain"/>
    <property type="match status" value="1"/>
</dbReference>
<dbReference type="GO" id="GO:0004222">
    <property type="term" value="F:metalloendopeptidase activity"/>
    <property type="evidence" value="ECO:0007669"/>
    <property type="project" value="InterPro"/>
</dbReference>
<evidence type="ECO:0000256" key="7">
    <source>
        <dbReference type="SAM" id="MobiDB-lite"/>
    </source>
</evidence>
<dbReference type="Pfam" id="PF01435">
    <property type="entry name" value="Peptidase_M48"/>
    <property type="match status" value="1"/>
</dbReference>
<reference evidence="9" key="1">
    <citation type="submission" date="2020-10" db="EMBL/GenBank/DDBJ databases">
        <title>Genome sequence of the unusual species of purple photosynthetic bacteria, Phaeovibrio sulfidiphilus DSM 23193, type strain.</title>
        <authorList>
            <person name="Kyndt J.A."/>
            <person name="Meyer T.E."/>
        </authorList>
    </citation>
    <scope>NUCLEOTIDE SEQUENCE</scope>
    <source>
        <strain evidence="9">DSM 23193</strain>
    </source>
</reference>
<proteinExistence type="predicted"/>
<comment type="cofactor">
    <cofactor evidence="1">
        <name>Zn(2+)</name>
        <dbReference type="ChEBI" id="CHEBI:29105"/>
    </cofactor>
</comment>
<feature type="region of interest" description="Disordered" evidence="7">
    <location>
        <begin position="417"/>
        <end position="437"/>
    </location>
</feature>
<dbReference type="Pfam" id="PF13432">
    <property type="entry name" value="TPR_16"/>
    <property type="match status" value="1"/>
</dbReference>
<evidence type="ECO:0000256" key="6">
    <source>
        <dbReference type="ARBA" id="ARBA00023049"/>
    </source>
</evidence>
<evidence type="ECO:0000256" key="2">
    <source>
        <dbReference type="ARBA" id="ARBA00022670"/>
    </source>
</evidence>
<evidence type="ECO:0000256" key="4">
    <source>
        <dbReference type="ARBA" id="ARBA00022801"/>
    </source>
</evidence>
<dbReference type="SUPFAM" id="SSF48452">
    <property type="entry name" value="TPR-like"/>
    <property type="match status" value="1"/>
</dbReference>
<dbReference type="InterPro" id="IPR011990">
    <property type="entry name" value="TPR-like_helical_dom_sf"/>
</dbReference>
<evidence type="ECO:0000256" key="5">
    <source>
        <dbReference type="ARBA" id="ARBA00022833"/>
    </source>
</evidence>
<accession>A0A8J7CQJ7</accession>
<keyword evidence="3" id="KW-0479">Metal-binding</keyword>
<dbReference type="Gene3D" id="3.30.2010.10">
    <property type="entry name" value="Metalloproteases ('zincins'), catalytic domain"/>
    <property type="match status" value="1"/>
</dbReference>
<keyword evidence="10" id="KW-1185">Reference proteome</keyword>
<evidence type="ECO:0000256" key="1">
    <source>
        <dbReference type="ARBA" id="ARBA00001947"/>
    </source>
</evidence>
<keyword evidence="6 9" id="KW-0482">Metalloprotease</keyword>
<comment type="caution">
    <text evidence="9">The sequence shown here is derived from an EMBL/GenBank/DDBJ whole genome shotgun (WGS) entry which is preliminary data.</text>
</comment>
<evidence type="ECO:0000313" key="9">
    <source>
        <dbReference type="EMBL" id="MBE1236900.1"/>
    </source>
</evidence>
<feature type="domain" description="Peptidase M48" evidence="8">
    <location>
        <begin position="46"/>
        <end position="228"/>
    </location>
</feature>
<gene>
    <name evidence="9" type="ORF">IHV25_04470</name>
</gene>
<sequence>MGFSVPSRAVAGLVLAFLGVALVLAPGHAWARGVSLIRDSEIEHTLRDYAAPLLRAAGIGESAVTFRLVNDDSVNAFATTEMRVFINSGLIIRAEDPGELKGVLAHEVGHLAGGHLLRLQDQMFQAQVTSLIGAIAGAVAGMASGRPDLGAAVLLGSTHAAGRDFLSFTRAQENAADSFALKVLEQTGQSARGMMNFFEVMKGQEVLYSDAKDAYTRTHPLTQDRMDLIAQHVARSAYSANESSLQDRTSFARMKAKLFAFLKPASQTLQRYPVGRDTSVAGRYAQSIAYYRMSDLSRALPLLDGLIAEFPRDAYFHELRGQMLFEHQRLEEAKASYATATRLMPTEPLLLIALAHVNNELGGTANFEAARTAAQAALTMEPDNPFGWRQLANAYGGLSDEGRAAWAMAEMSLSRGDPKEAQIQAKRAEAKLPAGAKERVRLKDLEAEAERQIKRRGL</sequence>
<evidence type="ECO:0000259" key="8">
    <source>
        <dbReference type="Pfam" id="PF01435"/>
    </source>
</evidence>
<evidence type="ECO:0000313" key="10">
    <source>
        <dbReference type="Proteomes" id="UP000631034"/>
    </source>
</evidence>
<dbReference type="InterPro" id="IPR001915">
    <property type="entry name" value="Peptidase_M48"/>
</dbReference>
<name>A0A8J7CQJ7_9PROT</name>
<dbReference type="GO" id="GO:0051603">
    <property type="term" value="P:proteolysis involved in protein catabolic process"/>
    <property type="evidence" value="ECO:0007669"/>
    <property type="project" value="TreeGrafter"/>
</dbReference>
<dbReference type="AlphaFoldDB" id="A0A8J7CQJ7"/>
<dbReference type="GO" id="GO:0016020">
    <property type="term" value="C:membrane"/>
    <property type="evidence" value="ECO:0007669"/>
    <property type="project" value="TreeGrafter"/>
</dbReference>
<dbReference type="CDD" id="cd07324">
    <property type="entry name" value="M48C_Oma1-like"/>
    <property type="match status" value="1"/>
</dbReference>
<dbReference type="EMBL" id="JACZHT010000002">
    <property type="protein sequence ID" value="MBE1236900.1"/>
    <property type="molecule type" value="Genomic_DNA"/>
</dbReference>
<dbReference type="Proteomes" id="UP000631034">
    <property type="component" value="Unassembled WGS sequence"/>
</dbReference>
<keyword evidence="5" id="KW-0862">Zinc</keyword>
<dbReference type="InterPro" id="IPR051156">
    <property type="entry name" value="Mito/Outer_Membr_Metalloprot"/>
</dbReference>
<keyword evidence="2" id="KW-0645">Protease</keyword>
<organism evidence="9 10">
    <name type="scientific">Phaeovibrio sulfidiphilus</name>
    <dbReference type="NCBI Taxonomy" id="1220600"/>
    <lineage>
        <taxon>Bacteria</taxon>
        <taxon>Pseudomonadati</taxon>
        <taxon>Pseudomonadota</taxon>
        <taxon>Alphaproteobacteria</taxon>
        <taxon>Rhodospirillales</taxon>
        <taxon>Rhodospirillaceae</taxon>
        <taxon>Phaeovibrio</taxon>
    </lineage>
</organism>
<keyword evidence="4" id="KW-0378">Hydrolase</keyword>
<dbReference type="PANTHER" id="PTHR22726">
    <property type="entry name" value="METALLOENDOPEPTIDASE OMA1"/>
    <property type="match status" value="1"/>
</dbReference>
<evidence type="ECO:0000256" key="3">
    <source>
        <dbReference type="ARBA" id="ARBA00022723"/>
    </source>
</evidence>
<protein>
    <submittedName>
        <fullName evidence="9">M48 family metalloprotease</fullName>
    </submittedName>
</protein>
<dbReference type="PANTHER" id="PTHR22726:SF1">
    <property type="entry name" value="METALLOENDOPEPTIDASE OMA1, MITOCHONDRIAL"/>
    <property type="match status" value="1"/>
</dbReference>
<dbReference type="GO" id="GO:0046872">
    <property type="term" value="F:metal ion binding"/>
    <property type="evidence" value="ECO:0007669"/>
    <property type="project" value="UniProtKB-KW"/>
</dbReference>
<dbReference type="RefSeq" id="WP_192533899.1">
    <property type="nucleotide sequence ID" value="NZ_JACZHT010000002.1"/>
</dbReference>